<feature type="compositionally biased region" description="Basic and acidic residues" evidence="5">
    <location>
        <begin position="275"/>
        <end position="291"/>
    </location>
</feature>
<protein>
    <recommendedName>
        <fullName evidence="7">Major facilitator superfamily (MFS) profile domain-containing protein</fullName>
    </recommendedName>
</protein>
<dbReference type="InterPro" id="IPR036259">
    <property type="entry name" value="MFS_trans_sf"/>
</dbReference>
<dbReference type="GO" id="GO:0016020">
    <property type="term" value="C:membrane"/>
    <property type="evidence" value="ECO:0007669"/>
    <property type="project" value="UniProtKB-SubCell"/>
</dbReference>
<sequence>MADDKVSGEKKDAAEDPIESAIGAFGKWQLCISVALALIKVPIAWHQLEIVLLAPPANFSCVSYNDSADDQCSANGTKCTEWEYDRSVFRETIITEWDLVCDRAQLANVAQTIFMFGVLLGSALFGMAADKFGRKIPLMISVILQAATGIATAYVPVFTGFLALRFFDALATGGQMVVSFVICMEMIGQKWRTLVSVLYHLPFNIGHSILPVVSYFLRDWREFQLAISAPSILMLLYWWVIPESPRWLLTVGRRAEALAVLEKGARINKLPKPALPDEKMGNSKPDKEEGGNEKKAVVFDLFRTPNLRTRTLCIYFNWLAAGLCFFGLAQYMGQIGGNIFLNVAISGLIELPGALTCTFLMERYGRRLTVMGSNLLSGVACLLIMAVPEGGSHWPRVVLAALGMVGTSVSFPTIYLYSGEIFPTVVRNVGIGTSSMCARIGSMIAPFVTSLAIWSKFLPPLTFGVIPLIGALLTLLLPETARTVLPNTIEEGENFGKPSLQGTLNKSFDGD</sequence>
<dbReference type="PROSITE" id="PS50850">
    <property type="entry name" value="MFS"/>
    <property type="match status" value="1"/>
</dbReference>
<feature type="region of interest" description="Disordered" evidence="5">
    <location>
        <begin position="271"/>
        <end position="291"/>
    </location>
</feature>
<evidence type="ECO:0000256" key="5">
    <source>
        <dbReference type="SAM" id="MobiDB-lite"/>
    </source>
</evidence>
<name>A0AAW2I2C7_9NEOP</name>
<dbReference type="Gene3D" id="1.20.1250.20">
    <property type="entry name" value="MFS general substrate transporter like domains"/>
    <property type="match status" value="1"/>
</dbReference>
<feature type="transmembrane region" description="Helical" evidence="6">
    <location>
        <begin position="223"/>
        <end position="240"/>
    </location>
</feature>
<keyword evidence="2 6" id="KW-0812">Transmembrane</keyword>
<dbReference type="PANTHER" id="PTHR24064">
    <property type="entry name" value="SOLUTE CARRIER FAMILY 22 MEMBER"/>
    <property type="match status" value="1"/>
</dbReference>
<evidence type="ECO:0000259" key="7">
    <source>
        <dbReference type="PROSITE" id="PS50850"/>
    </source>
</evidence>
<evidence type="ECO:0000313" key="8">
    <source>
        <dbReference type="EMBL" id="KAL0276166.1"/>
    </source>
</evidence>
<feature type="transmembrane region" description="Helical" evidence="6">
    <location>
        <begin position="339"/>
        <end position="361"/>
    </location>
</feature>
<feature type="transmembrane region" description="Helical" evidence="6">
    <location>
        <begin position="136"/>
        <end position="155"/>
    </location>
</feature>
<comment type="subcellular location">
    <subcellularLocation>
        <location evidence="1">Membrane</location>
        <topology evidence="1">Multi-pass membrane protein</topology>
    </subcellularLocation>
</comment>
<dbReference type="CDD" id="cd17317">
    <property type="entry name" value="MFS_SLC22"/>
    <property type="match status" value="1"/>
</dbReference>
<feature type="transmembrane region" description="Helical" evidence="6">
    <location>
        <begin position="460"/>
        <end position="477"/>
    </location>
</feature>
<dbReference type="SUPFAM" id="SSF103473">
    <property type="entry name" value="MFS general substrate transporter"/>
    <property type="match status" value="1"/>
</dbReference>
<feature type="transmembrane region" description="Helical" evidence="6">
    <location>
        <begin position="429"/>
        <end position="454"/>
    </location>
</feature>
<evidence type="ECO:0000256" key="1">
    <source>
        <dbReference type="ARBA" id="ARBA00004141"/>
    </source>
</evidence>
<evidence type="ECO:0000256" key="4">
    <source>
        <dbReference type="ARBA" id="ARBA00023136"/>
    </source>
</evidence>
<organism evidence="8">
    <name type="scientific">Menopon gallinae</name>
    <name type="common">poultry shaft louse</name>
    <dbReference type="NCBI Taxonomy" id="328185"/>
    <lineage>
        <taxon>Eukaryota</taxon>
        <taxon>Metazoa</taxon>
        <taxon>Ecdysozoa</taxon>
        <taxon>Arthropoda</taxon>
        <taxon>Hexapoda</taxon>
        <taxon>Insecta</taxon>
        <taxon>Pterygota</taxon>
        <taxon>Neoptera</taxon>
        <taxon>Paraneoptera</taxon>
        <taxon>Psocodea</taxon>
        <taxon>Troctomorpha</taxon>
        <taxon>Phthiraptera</taxon>
        <taxon>Amblycera</taxon>
        <taxon>Menoponidae</taxon>
        <taxon>Menopon</taxon>
    </lineage>
</organism>
<feature type="transmembrane region" description="Helical" evidence="6">
    <location>
        <begin position="194"/>
        <end position="217"/>
    </location>
</feature>
<evidence type="ECO:0000256" key="6">
    <source>
        <dbReference type="SAM" id="Phobius"/>
    </source>
</evidence>
<reference evidence="8" key="1">
    <citation type="journal article" date="2024" name="Gigascience">
        <title>Chromosome-level genome of the poultry shaft louse Menopon gallinae provides insight into the host-switching and adaptive evolution of parasitic lice.</title>
        <authorList>
            <person name="Xu Y."/>
            <person name="Ma L."/>
            <person name="Liu S."/>
            <person name="Liang Y."/>
            <person name="Liu Q."/>
            <person name="He Z."/>
            <person name="Tian L."/>
            <person name="Duan Y."/>
            <person name="Cai W."/>
            <person name="Li H."/>
            <person name="Song F."/>
        </authorList>
    </citation>
    <scope>NUCLEOTIDE SEQUENCE</scope>
    <source>
        <strain evidence="8">Cailab_2023a</strain>
    </source>
</reference>
<feature type="transmembrane region" description="Helical" evidence="6">
    <location>
        <begin position="161"/>
        <end position="182"/>
    </location>
</feature>
<evidence type="ECO:0000256" key="2">
    <source>
        <dbReference type="ARBA" id="ARBA00022692"/>
    </source>
</evidence>
<dbReference type="EMBL" id="JARGDH010000002">
    <property type="protein sequence ID" value="KAL0276166.1"/>
    <property type="molecule type" value="Genomic_DNA"/>
</dbReference>
<dbReference type="GO" id="GO:0022857">
    <property type="term" value="F:transmembrane transporter activity"/>
    <property type="evidence" value="ECO:0007669"/>
    <property type="project" value="InterPro"/>
</dbReference>
<accession>A0AAW2I2C7</accession>
<dbReference type="InterPro" id="IPR020846">
    <property type="entry name" value="MFS_dom"/>
</dbReference>
<keyword evidence="4 6" id="KW-0472">Membrane</keyword>
<proteinExistence type="predicted"/>
<evidence type="ECO:0000256" key="3">
    <source>
        <dbReference type="ARBA" id="ARBA00022989"/>
    </source>
</evidence>
<feature type="transmembrane region" description="Helical" evidence="6">
    <location>
        <begin position="368"/>
        <end position="387"/>
    </location>
</feature>
<dbReference type="AlphaFoldDB" id="A0AAW2I2C7"/>
<feature type="transmembrane region" description="Helical" evidence="6">
    <location>
        <begin position="312"/>
        <end position="333"/>
    </location>
</feature>
<keyword evidence="3 6" id="KW-1133">Transmembrane helix</keyword>
<feature type="domain" description="Major facilitator superfamily (MFS) profile" evidence="7">
    <location>
        <begin position="35"/>
        <end position="482"/>
    </location>
</feature>
<comment type="caution">
    <text evidence="8">The sequence shown here is derived from an EMBL/GenBank/DDBJ whole genome shotgun (WGS) entry which is preliminary data.</text>
</comment>
<feature type="transmembrane region" description="Helical" evidence="6">
    <location>
        <begin position="109"/>
        <end position="129"/>
    </location>
</feature>
<feature type="transmembrane region" description="Helical" evidence="6">
    <location>
        <begin position="393"/>
        <end position="417"/>
    </location>
</feature>
<dbReference type="Pfam" id="PF00083">
    <property type="entry name" value="Sugar_tr"/>
    <property type="match status" value="1"/>
</dbReference>
<gene>
    <name evidence="8" type="ORF">PYX00_003790</name>
</gene>
<dbReference type="InterPro" id="IPR005828">
    <property type="entry name" value="MFS_sugar_transport-like"/>
</dbReference>